<name>A0A1F5TFL8_9BACT</name>
<feature type="region of interest" description="Disordered" evidence="2">
    <location>
        <begin position="193"/>
        <end position="219"/>
    </location>
</feature>
<dbReference type="InterPro" id="IPR002931">
    <property type="entry name" value="Transglutaminase-like"/>
</dbReference>
<feature type="region of interest" description="Disordered" evidence="2">
    <location>
        <begin position="911"/>
        <end position="962"/>
    </location>
</feature>
<dbReference type="SUPFAM" id="SSF54001">
    <property type="entry name" value="Cysteine proteinases"/>
    <property type="match status" value="1"/>
</dbReference>
<feature type="compositionally biased region" description="Acidic residues" evidence="2">
    <location>
        <begin position="682"/>
        <end position="696"/>
    </location>
</feature>
<dbReference type="Pfam" id="PF01841">
    <property type="entry name" value="Transglut_core"/>
    <property type="match status" value="1"/>
</dbReference>
<dbReference type="Gene3D" id="3.40.50.410">
    <property type="entry name" value="von Willebrand factor, type A domain"/>
    <property type="match status" value="1"/>
</dbReference>
<dbReference type="Proteomes" id="UP000178656">
    <property type="component" value="Unassembled WGS sequence"/>
</dbReference>
<dbReference type="InterPro" id="IPR002035">
    <property type="entry name" value="VWF_A"/>
</dbReference>
<proteinExistence type="predicted"/>
<sequence>MEKMPVPDSERKPTARLITDAPGFSIDQMHEKALAGESFEYAAAALTSVEQLIAFRQKLKNTRFASFSEMVEEVTNIHRLPIAEEEKDKRLHEMAAKMEPRVARFSPQVADFYLAVLSEATGKSYEPKFERTKEKVAELRDNGDFRVLFSEDVDWDLKANRIEKRFLDYLAGVRSLDRRESNEMSDDVRVWRAEQLKKSPTRPRPPQLKSKPGVDPMERLKEGEKAPSIWSIFPAYRGKFREASFSIWDNANNEWLGETGVYHPSDTSPLVENTDPKNGPVNLTISATVDVGVDVRVPATYKHNFNKVEVPPGYSYVALKDQNGDLVIRVDGQGDGVDVKVVLAPDPEKTFCTLDASKVTVPIMPSVFTPETLAKLQEIKEKKRGNIARAEALSAYVRGRVKYLAPKDFAEAAHYNNHYNTSAKGFAGAVDEVKTGDCDVVNTYFAALCAALNIPVRHVVGHSVNGKDEAGASNITSGTGHAWSEVWDERKKQWRMIDATPAGDLQLEREETGGKANDFIPGDDDAPEAVTPSEEELEKLRQRLAEHKEKLSYTREERELAEGAKIALSEARQVVKEIAAAEKTRLPSGELVIDVLARLFNAIVESRKTRVQAYDGPARKRDGGERIQNIVRHAMGVRAHEADPISRELPAEETVLEKLIGGFDVYLIGDKSGSMQGRVAETEPEDDASDESDDPVSQETLQQMQRRAAYLLCSSLHRFGRDLSRAPLQEEKKLGVRTQSISFRGDGPDDIDLDKPLSPDFKATDKVLLWHSLSRQGAGNGDVEALRYVFEQIKAEIAANEAKGIKEKRLRVIVACSDGEPNDPAMVQFMAEELGKLGCVVVGVGMTKSAKAVPIIFDTPFSRGDYAESINDLPAIVAKHLVLEAIKLFPEKERENARQMINSILAKFRNIPGKENPSAPSPEKSEGDAEEEAAEREEGNEVEEADDMDGDERTEAPDDETT</sequence>
<feature type="coiled-coil region" evidence="1">
    <location>
        <begin position="530"/>
        <end position="557"/>
    </location>
</feature>
<dbReference type="InterPro" id="IPR036465">
    <property type="entry name" value="vWFA_dom_sf"/>
</dbReference>
<dbReference type="EMBL" id="MFGM01000016">
    <property type="protein sequence ID" value="OGF37715.1"/>
    <property type="molecule type" value="Genomic_DNA"/>
</dbReference>
<dbReference type="SMART" id="SM00460">
    <property type="entry name" value="TGc"/>
    <property type="match status" value="1"/>
</dbReference>
<organism evidence="4 5">
    <name type="scientific">Candidatus Falkowbacteria bacterium RIFOXYC2_FULL_48_21</name>
    <dbReference type="NCBI Taxonomy" id="1798005"/>
    <lineage>
        <taxon>Bacteria</taxon>
        <taxon>Candidatus Falkowiibacteriota</taxon>
    </lineage>
</organism>
<keyword evidence="1" id="KW-0175">Coiled coil</keyword>
<feature type="domain" description="VWFA" evidence="3">
    <location>
        <begin position="664"/>
        <end position="886"/>
    </location>
</feature>
<evidence type="ECO:0000256" key="1">
    <source>
        <dbReference type="SAM" id="Coils"/>
    </source>
</evidence>
<accession>A0A1F5TFL8</accession>
<feature type="compositionally biased region" description="Acidic residues" evidence="2">
    <location>
        <begin position="928"/>
        <end position="950"/>
    </location>
</feature>
<dbReference type="AlphaFoldDB" id="A0A1F5TFL8"/>
<evidence type="ECO:0000259" key="3">
    <source>
        <dbReference type="PROSITE" id="PS50234"/>
    </source>
</evidence>
<reference evidence="4 5" key="1">
    <citation type="journal article" date="2016" name="Nat. Commun.">
        <title>Thousands of microbial genomes shed light on interconnected biogeochemical processes in an aquifer system.</title>
        <authorList>
            <person name="Anantharaman K."/>
            <person name="Brown C.T."/>
            <person name="Hug L.A."/>
            <person name="Sharon I."/>
            <person name="Castelle C.J."/>
            <person name="Probst A.J."/>
            <person name="Thomas B.C."/>
            <person name="Singh A."/>
            <person name="Wilkins M.J."/>
            <person name="Karaoz U."/>
            <person name="Brodie E.L."/>
            <person name="Williams K.H."/>
            <person name="Hubbard S.S."/>
            <person name="Banfield J.F."/>
        </authorList>
    </citation>
    <scope>NUCLEOTIDE SEQUENCE [LARGE SCALE GENOMIC DNA]</scope>
</reference>
<evidence type="ECO:0000256" key="2">
    <source>
        <dbReference type="SAM" id="MobiDB-lite"/>
    </source>
</evidence>
<gene>
    <name evidence="4" type="ORF">A2482_00425</name>
</gene>
<dbReference type="Gene3D" id="3.10.620.30">
    <property type="match status" value="1"/>
</dbReference>
<dbReference type="PROSITE" id="PS50234">
    <property type="entry name" value="VWFA"/>
    <property type="match status" value="1"/>
</dbReference>
<feature type="region of interest" description="Disordered" evidence="2">
    <location>
        <begin position="674"/>
        <end position="700"/>
    </location>
</feature>
<protein>
    <recommendedName>
        <fullName evidence="3">VWFA domain-containing protein</fullName>
    </recommendedName>
</protein>
<evidence type="ECO:0000313" key="5">
    <source>
        <dbReference type="Proteomes" id="UP000178656"/>
    </source>
</evidence>
<dbReference type="InterPro" id="IPR038765">
    <property type="entry name" value="Papain-like_cys_pep_sf"/>
</dbReference>
<dbReference type="SUPFAM" id="SSF53300">
    <property type="entry name" value="vWA-like"/>
    <property type="match status" value="1"/>
</dbReference>
<comment type="caution">
    <text evidence="4">The sequence shown here is derived from an EMBL/GenBank/DDBJ whole genome shotgun (WGS) entry which is preliminary data.</text>
</comment>
<evidence type="ECO:0000313" key="4">
    <source>
        <dbReference type="EMBL" id="OGF37715.1"/>
    </source>
</evidence>